<dbReference type="EMBL" id="CP011310">
    <property type="protein sequence ID" value="AKQ40998.2"/>
    <property type="molecule type" value="Genomic_DNA"/>
</dbReference>
<accession>A0A0H4VVD8</accession>
<dbReference type="KEGG" id="ery:CP97_01430"/>
<dbReference type="OrthoDB" id="9790710at2"/>
<dbReference type="AlphaFoldDB" id="A0A0H4VVD8"/>
<reference evidence="3" key="2">
    <citation type="submission" date="2015-04" db="EMBL/GenBank/DDBJ databases">
        <title>The complete genome sequence of Erythrobacter sp. s21-N3.</title>
        <authorList>
            <person name="Zhuang L."/>
            <person name="Liu Y."/>
            <person name="Shao Z."/>
        </authorList>
    </citation>
    <scope>NUCLEOTIDE SEQUENCE [LARGE SCALE GENOMIC DNA]</scope>
    <source>
        <strain evidence="3">s21-N3</strain>
    </source>
</reference>
<gene>
    <name evidence="2" type="ORF">CP97_01430</name>
</gene>
<dbReference type="InterPro" id="IPR001296">
    <property type="entry name" value="Glyco_trans_1"/>
</dbReference>
<dbReference type="GO" id="GO:0016757">
    <property type="term" value="F:glycosyltransferase activity"/>
    <property type="evidence" value="ECO:0007669"/>
    <property type="project" value="InterPro"/>
</dbReference>
<reference evidence="2 3" key="1">
    <citation type="journal article" date="2015" name="Int. J. Syst. Evol. Microbiol.">
        <title>Erythrobacter atlanticus sp. nov., a bacterium from ocean sediment able to degrade polycyclic aromatic hydrocarbons.</title>
        <authorList>
            <person name="Zhuang L."/>
            <person name="Liu Y."/>
            <person name="Wang L."/>
            <person name="Wang W."/>
            <person name="Shao Z."/>
        </authorList>
    </citation>
    <scope>NUCLEOTIDE SEQUENCE [LARGE SCALE GENOMIC DNA]</scope>
    <source>
        <strain evidence="3">s21-N3</strain>
    </source>
</reference>
<feature type="domain" description="Glycosyl transferase family 1" evidence="1">
    <location>
        <begin position="239"/>
        <end position="375"/>
    </location>
</feature>
<dbReference type="PANTHER" id="PTHR45947">
    <property type="entry name" value="SULFOQUINOVOSYL TRANSFERASE SQD2"/>
    <property type="match status" value="1"/>
</dbReference>
<dbReference type="Pfam" id="PF00534">
    <property type="entry name" value="Glycos_transf_1"/>
    <property type="match status" value="1"/>
</dbReference>
<evidence type="ECO:0000313" key="3">
    <source>
        <dbReference type="Proteomes" id="UP000059113"/>
    </source>
</evidence>
<keyword evidence="2" id="KW-0808">Transferase</keyword>
<evidence type="ECO:0000313" key="2">
    <source>
        <dbReference type="EMBL" id="AKQ40998.2"/>
    </source>
</evidence>
<dbReference type="RefSeq" id="WP_063612329.1">
    <property type="nucleotide sequence ID" value="NZ_CP011310.1"/>
</dbReference>
<keyword evidence="3" id="KW-1185">Reference proteome</keyword>
<dbReference type="SUPFAM" id="SSF53756">
    <property type="entry name" value="UDP-Glycosyltransferase/glycogen phosphorylase"/>
    <property type="match status" value="1"/>
</dbReference>
<sequence length="411" mass="44792">MAESAQANGSRIQPSGKLLRIVHLSTDFPDSLDEAKTPVIRHLIDLTHNQFDHHVVSINRRSPRVRDLGKLFAQAKPARRTLISSQPFSYGTAARYTAPGKGILHATMLKAVGRWLSELVATKERPDLLVAHKLTIEGIAVREAARQLDLPYAVCLQGNTDSKILKYRPDLRSNFADVLHNAEVVFPFTPWALQDAEAKLGQLGRPARFLPCPTDLDECLAPQITGSGLVSVFHLKNRRLKNLSGMVAAIRKLAVDNCAPRLRIIGGGSDIDVSETQAQIASVPQISLAGAMEREDVRSALYGSTGLVLPSHRESFGLVFLEALFAGAPVIYPKGTAIDGYFDQKSFAISVDANDPAAIAQAMRYLCANEARLKADLREWQGSAEARKFQRPAIATQFAQGLRDACGASVQ</sequence>
<organism evidence="2 3">
    <name type="scientific">Aurantiacibacter atlanticus</name>
    <dbReference type="NCBI Taxonomy" id="1648404"/>
    <lineage>
        <taxon>Bacteria</taxon>
        <taxon>Pseudomonadati</taxon>
        <taxon>Pseudomonadota</taxon>
        <taxon>Alphaproteobacteria</taxon>
        <taxon>Sphingomonadales</taxon>
        <taxon>Erythrobacteraceae</taxon>
        <taxon>Aurantiacibacter</taxon>
    </lineage>
</organism>
<protein>
    <submittedName>
        <fullName evidence="2">Glycosyl transferase, group 1</fullName>
    </submittedName>
</protein>
<proteinExistence type="predicted"/>
<dbReference type="InterPro" id="IPR050194">
    <property type="entry name" value="Glycosyltransferase_grp1"/>
</dbReference>
<evidence type="ECO:0000259" key="1">
    <source>
        <dbReference type="Pfam" id="PF00534"/>
    </source>
</evidence>
<name>A0A0H4VVD8_9SPHN</name>
<dbReference type="Proteomes" id="UP000059113">
    <property type="component" value="Chromosome"/>
</dbReference>
<dbReference type="PANTHER" id="PTHR45947:SF3">
    <property type="entry name" value="SULFOQUINOVOSYL TRANSFERASE SQD2"/>
    <property type="match status" value="1"/>
</dbReference>
<dbReference type="STRING" id="1648404.CP97_01430"/>
<dbReference type="Gene3D" id="3.40.50.2000">
    <property type="entry name" value="Glycogen Phosphorylase B"/>
    <property type="match status" value="2"/>
</dbReference>